<organism evidence="2 3">
    <name type="scientific">Longimicrobium terrae</name>
    <dbReference type="NCBI Taxonomy" id="1639882"/>
    <lineage>
        <taxon>Bacteria</taxon>
        <taxon>Pseudomonadati</taxon>
        <taxon>Gemmatimonadota</taxon>
        <taxon>Longimicrobiia</taxon>
        <taxon>Longimicrobiales</taxon>
        <taxon>Longimicrobiaceae</taxon>
        <taxon>Longimicrobium</taxon>
    </lineage>
</organism>
<evidence type="ECO:0000313" key="2">
    <source>
        <dbReference type="EMBL" id="MBB6073795.1"/>
    </source>
</evidence>
<accession>A0A841H698</accession>
<dbReference type="RefSeq" id="WP_170035200.1">
    <property type="nucleotide sequence ID" value="NZ_JABDTL010000001.1"/>
</dbReference>
<feature type="compositionally biased region" description="Polar residues" evidence="1">
    <location>
        <begin position="1"/>
        <end position="16"/>
    </location>
</feature>
<feature type="region of interest" description="Disordered" evidence="1">
    <location>
        <begin position="1"/>
        <end position="39"/>
    </location>
</feature>
<reference evidence="2 3" key="1">
    <citation type="submission" date="2020-08" db="EMBL/GenBank/DDBJ databases">
        <title>Genomic Encyclopedia of Type Strains, Phase IV (KMG-IV): sequencing the most valuable type-strain genomes for metagenomic binning, comparative biology and taxonomic classification.</title>
        <authorList>
            <person name="Goeker M."/>
        </authorList>
    </citation>
    <scope>NUCLEOTIDE SEQUENCE [LARGE SCALE GENOMIC DNA]</scope>
    <source>
        <strain evidence="2 3">DSM 29007</strain>
    </source>
</reference>
<dbReference type="EMBL" id="JACHIA010000029">
    <property type="protein sequence ID" value="MBB6073795.1"/>
    <property type="molecule type" value="Genomic_DNA"/>
</dbReference>
<proteinExistence type="predicted"/>
<evidence type="ECO:0000256" key="1">
    <source>
        <dbReference type="SAM" id="MobiDB-lite"/>
    </source>
</evidence>
<protein>
    <submittedName>
        <fullName evidence="2">Uncharacterized protein</fullName>
    </submittedName>
</protein>
<keyword evidence="3" id="KW-1185">Reference proteome</keyword>
<comment type="caution">
    <text evidence="2">The sequence shown here is derived from an EMBL/GenBank/DDBJ whole genome shotgun (WGS) entry which is preliminary data.</text>
</comment>
<evidence type="ECO:0000313" key="3">
    <source>
        <dbReference type="Proteomes" id="UP000582837"/>
    </source>
</evidence>
<sequence>MSEHGPTNPQGRQDSGTDAGPAQFSNATDESRPNPAGTDPVQVLTLVCENCGKDYFFEDEAPEPGMKCEKCGGGVFRSYYDNVGDEAADDFRDTTERDLDPDDAEGDVLPGDIVDLNNI</sequence>
<dbReference type="Proteomes" id="UP000582837">
    <property type="component" value="Unassembled WGS sequence"/>
</dbReference>
<name>A0A841H698_9BACT</name>
<gene>
    <name evidence="2" type="ORF">HNQ61_005473</name>
</gene>
<feature type="region of interest" description="Disordered" evidence="1">
    <location>
        <begin position="95"/>
        <end position="119"/>
    </location>
</feature>
<dbReference type="AlphaFoldDB" id="A0A841H698"/>